<comment type="catalytic activity">
    <reaction evidence="11">
        <text>L-histidinol phosphate + H2O = L-histidinol + phosphate</text>
        <dbReference type="Rhea" id="RHEA:14465"/>
        <dbReference type="ChEBI" id="CHEBI:15377"/>
        <dbReference type="ChEBI" id="CHEBI:43474"/>
        <dbReference type="ChEBI" id="CHEBI:57699"/>
        <dbReference type="ChEBI" id="CHEBI:57980"/>
        <dbReference type="EC" id="3.1.3.15"/>
    </reaction>
</comment>
<dbReference type="InterPro" id="IPR020550">
    <property type="entry name" value="Inositol_monophosphatase_CS"/>
</dbReference>
<evidence type="ECO:0000256" key="12">
    <source>
        <dbReference type="ARBA" id="ARBA00053547"/>
    </source>
</evidence>
<keyword evidence="8" id="KW-0378">Hydrolase</keyword>
<keyword evidence="7 13" id="KW-0479">Metal-binding</keyword>
<name>A0A1I6GBY7_9MICO</name>
<feature type="binding site" evidence="13">
    <location>
        <position position="146"/>
    </location>
    <ligand>
        <name>Mg(2+)</name>
        <dbReference type="ChEBI" id="CHEBI:18420"/>
        <label>1</label>
        <note>catalytic</note>
    </ligand>
</feature>
<dbReference type="PROSITE" id="PS00629">
    <property type="entry name" value="IMP_1"/>
    <property type="match status" value="1"/>
</dbReference>
<dbReference type="EC" id="3.1.3.15" evidence="4"/>
<feature type="binding site" evidence="13">
    <location>
        <position position="275"/>
    </location>
    <ligand>
        <name>Mg(2+)</name>
        <dbReference type="ChEBI" id="CHEBI:18420"/>
        <label>1</label>
        <note>catalytic</note>
    </ligand>
</feature>
<dbReference type="SUPFAM" id="SSF56655">
    <property type="entry name" value="Carbohydrate phosphatase"/>
    <property type="match status" value="1"/>
</dbReference>
<organism evidence="15 16">
    <name type="scientific">Microbacterium azadirachtae</name>
    <dbReference type="NCBI Taxonomy" id="582680"/>
    <lineage>
        <taxon>Bacteria</taxon>
        <taxon>Bacillati</taxon>
        <taxon>Actinomycetota</taxon>
        <taxon>Actinomycetes</taxon>
        <taxon>Micrococcales</taxon>
        <taxon>Microbacteriaceae</taxon>
        <taxon>Microbacterium</taxon>
    </lineage>
</organism>
<evidence type="ECO:0000256" key="2">
    <source>
        <dbReference type="ARBA" id="ARBA00001946"/>
    </source>
</evidence>
<dbReference type="GO" id="GO:0007165">
    <property type="term" value="P:signal transduction"/>
    <property type="evidence" value="ECO:0007669"/>
    <property type="project" value="TreeGrafter"/>
</dbReference>
<evidence type="ECO:0000256" key="6">
    <source>
        <dbReference type="ARBA" id="ARBA00021697"/>
    </source>
</evidence>
<feature type="region of interest" description="Disordered" evidence="14">
    <location>
        <begin position="1"/>
        <end position="21"/>
    </location>
</feature>
<dbReference type="Proteomes" id="UP000198877">
    <property type="component" value="Unassembled WGS sequence"/>
</dbReference>
<dbReference type="Gene3D" id="3.40.190.80">
    <property type="match status" value="1"/>
</dbReference>
<sequence length="330" mass="35012">MLGGPVPRPRNHITSGSDGSEIGTALPCIPGVSSARSALWAASDRGSLTAPPYPGRVPETRAAADFQSDLDLALRLADAADAQSLPRFDAADLSVSLKADRSHVTDADLATERAIRAILQTERPEDGILGEEFGTSGDAHRQWVIDPIDGTANFLRGVPMWGTMISLAIDGVARVGVVSMPALGRRWWAAPGLGAWASTDTEPRAIRVSDVASLDDASVSFQSIAQWDQAGHLDTLIALSRRVWRDRAYGDVFSYMMLAEGRIDMVAEFDVKEYDIAAAFAIVTEAGGTATAFDGTPTLAGRSALATNGVLHDAFLAQLHGHDDHPAADR</sequence>
<comment type="function">
    <text evidence="12">Catalyzes the dephosphorylation of histidinol-phosphate to histidinol, the direct precursor of histidine.</text>
</comment>
<dbReference type="PANTHER" id="PTHR20854">
    <property type="entry name" value="INOSITOL MONOPHOSPHATASE"/>
    <property type="match status" value="1"/>
</dbReference>
<evidence type="ECO:0000313" key="15">
    <source>
        <dbReference type="EMBL" id="SFR39678.1"/>
    </source>
</evidence>
<dbReference type="PANTHER" id="PTHR20854:SF4">
    <property type="entry name" value="INOSITOL-1-MONOPHOSPHATASE-RELATED"/>
    <property type="match status" value="1"/>
</dbReference>
<dbReference type="GO" id="GO:0008934">
    <property type="term" value="F:inositol monophosphate 1-phosphatase activity"/>
    <property type="evidence" value="ECO:0007669"/>
    <property type="project" value="TreeGrafter"/>
</dbReference>
<evidence type="ECO:0000256" key="11">
    <source>
        <dbReference type="ARBA" id="ARBA00049158"/>
    </source>
</evidence>
<feature type="binding site" evidence="13">
    <location>
        <position position="131"/>
    </location>
    <ligand>
        <name>Mg(2+)</name>
        <dbReference type="ChEBI" id="CHEBI:18420"/>
        <label>1</label>
        <note>catalytic</note>
    </ligand>
</feature>
<dbReference type="AlphaFoldDB" id="A0A1I6GBY7"/>
<gene>
    <name evidence="15" type="ORF">SAMN04488591_0995</name>
</gene>
<dbReference type="GO" id="GO:0046872">
    <property type="term" value="F:metal ion binding"/>
    <property type="evidence" value="ECO:0007669"/>
    <property type="project" value="UniProtKB-KW"/>
</dbReference>
<dbReference type="Pfam" id="PF00459">
    <property type="entry name" value="Inositol_P"/>
    <property type="match status" value="1"/>
</dbReference>
<evidence type="ECO:0000256" key="10">
    <source>
        <dbReference type="ARBA" id="ARBA00033209"/>
    </source>
</evidence>
<reference evidence="16" key="1">
    <citation type="submission" date="2016-10" db="EMBL/GenBank/DDBJ databases">
        <authorList>
            <person name="Varghese N."/>
            <person name="Submissions S."/>
        </authorList>
    </citation>
    <scope>NUCLEOTIDE SEQUENCE [LARGE SCALE GENOMIC DNA]</scope>
    <source>
        <strain evidence="16">CL127</strain>
    </source>
</reference>
<protein>
    <recommendedName>
        <fullName evidence="6">Histidinol-phosphatase</fullName>
        <ecNumber evidence="4">3.1.3.15</ecNumber>
        <ecNumber evidence="5">3.1.3.25</ecNumber>
    </recommendedName>
    <alternativeName>
        <fullName evidence="10">Histidinol-phosphate phosphatase</fullName>
    </alternativeName>
</protein>
<feature type="binding site" evidence="13">
    <location>
        <position position="148"/>
    </location>
    <ligand>
        <name>Mg(2+)</name>
        <dbReference type="ChEBI" id="CHEBI:18420"/>
        <label>1</label>
        <note>catalytic</note>
    </ligand>
</feature>
<dbReference type="EMBL" id="FOYR01000001">
    <property type="protein sequence ID" value="SFR39678.1"/>
    <property type="molecule type" value="Genomic_DNA"/>
</dbReference>
<comment type="catalytic activity">
    <reaction evidence="1">
        <text>a myo-inositol phosphate + H2O = myo-inositol + phosphate</text>
        <dbReference type="Rhea" id="RHEA:24056"/>
        <dbReference type="ChEBI" id="CHEBI:15377"/>
        <dbReference type="ChEBI" id="CHEBI:17268"/>
        <dbReference type="ChEBI" id="CHEBI:43474"/>
        <dbReference type="ChEBI" id="CHEBI:84139"/>
        <dbReference type="EC" id="3.1.3.25"/>
    </reaction>
</comment>
<evidence type="ECO:0000256" key="4">
    <source>
        <dbReference type="ARBA" id="ARBA00013085"/>
    </source>
</evidence>
<dbReference type="PROSITE" id="PS00630">
    <property type="entry name" value="IMP_2"/>
    <property type="match status" value="1"/>
</dbReference>
<evidence type="ECO:0000256" key="9">
    <source>
        <dbReference type="ARBA" id="ARBA00022842"/>
    </source>
</evidence>
<dbReference type="Gene3D" id="3.30.540.10">
    <property type="entry name" value="Fructose-1,6-Bisphosphatase, subunit A, domain 1"/>
    <property type="match status" value="1"/>
</dbReference>
<dbReference type="GO" id="GO:0004401">
    <property type="term" value="F:histidinol-phosphatase activity"/>
    <property type="evidence" value="ECO:0007669"/>
    <property type="project" value="UniProtKB-EC"/>
</dbReference>
<dbReference type="EC" id="3.1.3.25" evidence="5"/>
<dbReference type="PRINTS" id="PR00377">
    <property type="entry name" value="IMPHPHTASES"/>
</dbReference>
<evidence type="ECO:0000256" key="5">
    <source>
        <dbReference type="ARBA" id="ARBA00013106"/>
    </source>
</evidence>
<dbReference type="InterPro" id="IPR000760">
    <property type="entry name" value="Inositol_monophosphatase-like"/>
</dbReference>
<comment type="cofactor">
    <cofactor evidence="2 13">
        <name>Mg(2+)</name>
        <dbReference type="ChEBI" id="CHEBI:18420"/>
    </cofactor>
</comment>
<proteinExistence type="predicted"/>
<dbReference type="GO" id="GO:0006020">
    <property type="term" value="P:inositol metabolic process"/>
    <property type="evidence" value="ECO:0007669"/>
    <property type="project" value="TreeGrafter"/>
</dbReference>
<comment type="pathway">
    <text evidence="3">Amino-acid biosynthesis; L-histidine biosynthesis; L-histidine from 5-phospho-alpha-D-ribose 1-diphosphate: step 8/9.</text>
</comment>
<evidence type="ECO:0000256" key="7">
    <source>
        <dbReference type="ARBA" id="ARBA00022723"/>
    </source>
</evidence>
<dbReference type="GO" id="GO:0046854">
    <property type="term" value="P:phosphatidylinositol phosphate biosynthetic process"/>
    <property type="evidence" value="ECO:0007669"/>
    <property type="project" value="InterPro"/>
</dbReference>
<evidence type="ECO:0000256" key="13">
    <source>
        <dbReference type="PIRSR" id="PIRSR600760-2"/>
    </source>
</evidence>
<evidence type="ECO:0000256" key="8">
    <source>
        <dbReference type="ARBA" id="ARBA00022801"/>
    </source>
</evidence>
<accession>A0A1I6GBY7</accession>
<evidence type="ECO:0000256" key="3">
    <source>
        <dbReference type="ARBA" id="ARBA00004970"/>
    </source>
</evidence>
<feature type="binding site" evidence="13">
    <location>
        <position position="149"/>
    </location>
    <ligand>
        <name>Mg(2+)</name>
        <dbReference type="ChEBI" id="CHEBI:18420"/>
        <label>1</label>
        <note>catalytic</note>
    </ligand>
</feature>
<dbReference type="InterPro" id="IPR020583">
    <property type="entry name" value="Inositol_monoP_metal-BS"/>
</dbReference>
<keyword evidence="9 13" id="KW-0460">Magnesium</keyword>
<evidence type="ECO:0000256" key="14">
    <source>
        <dbReference type="SAM" id="MobiDB-lite"/>
    </source>
</evidence>
<evidence type="ECO:0000256" key="1">
    <source>
        <dbReference type="ARBA" id="ARBA00001033"/>
    </source>
</evidence>
<dbReference type="FunFam" id="3.30.540.10:FF:000003">
    <property type="entry name" value="Inositol-1-monophosphatase"/>
    <property type="match status" value="1"/>
</dbReference>
<evidence type="ECO:0000313" key="16">
    <source>
        <dbReference type="Proteomes" id="UP000198877"/>
    </source>
</evidence>